<dbReference type="Gene3D" id="1.20.1480.20">
    <property type="entry name" value="MAST3 pre-PK domain-like"/>
    <property type="match status" value="1"/>
</dbReference>
<evidence type="ECO:0000256" key="9">
    <source>
        <dbReference type="ARBA" id="ARBA00048679"/>
    </source>
</evidence>
<reference evidence="13 14" key="1">
    <citation type="submission" date="2024-01" db="EMBL/GenBank/DDBJ databases">
        <authorList>
            <person name="Alioto T."/>
            <person name="Alioto T."/>
            <person name="Gomez Garrido J."/>
        </authorList>
    </citation>
    <scope>NUCLEOTIDE SEQUENCE [LARGE SCALE GENOMIC DNA]</scope>
</reference>
<dbReference type="Proteomes" id="UP001314229">
    <property type="component" value="Unassembled WGS sequence"/>
</dbReference>
<dbReference type="AlphaFoldDB" id="A0AAV1PCR4"/>
<dbReference type="GO" id="GO:0005524">
    <property type="term" value="F:ATP binding"/>
    <property type="evidence" value="ECO:0007669"/>
    <property type="project" value="UniProtKB-KW"/>
</dbReference>
<dbReference type="GO" id="GO:0035556">
    <property type="term" value="P:intracellular signal transduction"/>
    <property type="evidence" value="ECO:0007669"/>
    <property type="project" value="TreeGrafter"/>
</dbReference>
<dbReference type="SUPFAM" id="SSF56112">
    <property type="entry name" value="Protein kinase-like (PK-like)"/>
    <property type="match status" value="1"/>
</dbReference>
<comment type="catalytic activity">
    <reaction evidence="9">
        <text>L-seryl-[protein] + ATP = O-phospho-L-seryl-[protein] + ADP + H(+)</text>
        <dbReference type="Rhea" id="RHEA:17989"/>
        <dbReference type="Rhea" id="RHEA-COMP:9863"/>
        <dbReference type="Rhea" id="RHEA-COMP:11604"/>
        <dbReference type="ChEBI" id="CHEBI:15378"/>
        <dbReference type="ChEBI" id="CHEBI:29999"/>
        <dbReference type="ChEBI" id="CHEBI:30616"/>
        <dbReference type="ChEBI" id="CHEBI:83421"/>
        <dbReference type="ChEBI" id="CHEBI:456216"/>
        <dbReference type="EC" id="2.7.11.1"/>
    </reaction>
</comment>
<dbReference type="InterPro" id="IPR000719">
    <property type="entry name" value="Prot_kinase_dom"/>
</dbReference>
<evidence type="ECO:0000259" key="11">
    <source>
        <dbReference type="PROSITE" id="PS50011"/>
    </source>
</evidence>
<evidence type="ECO:0000256" key="4">
    <source>
        <dbReference type="ARBA" id="ARBA00022679"/>
    </source>
</evidence>
<dbReference type="InterPro" id="IPR015022">
    <property type="entry name" value="MAST_pre-PK_dom"/>
</dbReference>
<evidence type="ECO:0000256" key="10">
    <source>
        <dbReference type="SAM" id="MobiDB-lite"/>
    </source>
</evidence>
<dbReference type="InterPro" id="IPR023142">
    <property type="entry name" value="MAST_pre-PK_dom_sf"/>
</dbReference>
<dbReference type="GO" id="GO:0004674">
    <property type="term" value="F:protein serine/threonine kinase activity"/>
    <property type="evidence" value="ECO:0007669"/>
    <property type="project" value="UniProtKB-KW"/>
</dbReference>
<keyword evidence="4" id="KW-0808">Transferase</keyword>
<keyword evidence="7" id="KW-0067">ATP-binding</keyword>
<sequence length="517" mass="58693">MCRPLFVYGEMYHLCANRLALTVMSDSETGLFETDHLDSASDYLKTGRSVRINDILEILNARGITPTPGLQLSQLQALADEVIYDSPNKLQCFLTLRVRKLNLQRPSSTRKLKIYSETSAATSSISVKMYTVAEFTNSGLLQATYALKFIERQLVELSNECQTTIQRELVCPEFFMELQNKLEKVLHETRSVCCPPPKKPEESDFDTIKRFSGGSFGMLITSSGHIKVADFGLSKIGPLNLADDLEKPPVQRIVQEFTDKEMVGTAMYFSPETILKVGYGKPVDWWALGIILYEFLVGETPFNGITLEELYDHVIEDDIIWPEGKGAPPAAAKDLISLLLQKNAKNRLGTGGAGGVKSHPFFRRVCWEYLLDEEPPFVPQLKTEEDTRYFDSHADQRCQMERDDEDSPVELPYLCSVAHRFTEVYSSPGHVSVLKDFGQFVVTRLVEEEDEEDEEYLDEGYDEEEVDDGFEDEDPYEEERLVLQSRATVRRRRVKDLVVVVVLNIPLNGIHICQHIC</sequence>
<dbReference type="Pfam" id="PF08926">
    <property type="entry name" value="DUF1908"/>
    <property type="match status" value="1"/>
</dbReference>
<comment type="similarity">
    <text evidence="1">Belongs to the protein kinase superfamily. AGC Ser/Thr protein kinase family.</text>
</comment>
<keyword evidence="3" id="KW-0723">Serine/threonine-protein kinase</keyword>
<evidence type="ECO:0000256" key="2">
    <source>
        <dbReference type="ARBA" id="ARBA00012513"/>
    </source>
</evidence>
<dbReference type="Gene3D" id="1.10.510.10">
    <property type="entry name" value="Transferase(Phosphotransferase) domain 1"/>
    <property type="match status" value="1"/>
</dbReference>
<dbReference type="InterPro" id="IPR011009">
    <property type="entry name" value="Kinase-like_dom_sf"/>
</dbReference>
<evidence type="ECO:0000256" key="3">
    <source>
        <dbReference type="ARBA" id="ARBA00022527"/>
    </source>
</evidence>
<proteinExistence type="inferred from homology"/>
<protein>
    <recommendedName>
        <fullName evidence="2">non-specific serine/threonine protein kinase</fullName>
        <ecNumber evidence="2">2.7.11.1</ecNumber>
    </recommendedName>
</protein>
<dbReference type="Gene3D" id="3.30.200.20">
    <property type="entry name" value="Phosphorylase Kinase, domain 1"/>
    <property type="match status" value="1"/>
</dbReference>
<dbReference type="PANTHER" id="PTHR24356">
    <property type="entry name" value="SERINE/THREONINE-PROTEIN KINASE"/>
    <property type="match status" value="1"/>
</dbReference>
<feature type="region of interest" description="Disordered" evidence="10">
    <location>
        <begin position="451"/>
        <end position="474"/>
    </location>
</feature>
<keyword evidence="5" id="KW-0547">Nucleotide-binding</keyword>
<dbReference type="InterPro" id="IPR050236">
    <property type="entry name" value="Ser_Thr_kinase_AGC"/>
</dbReference>
<dbReference type="InterPro" id="IPR000961">
    <property type="entry name" value="AGC-kinase_C"/>
</dbReference>
<evidence type="ECO:0000256" key="6">
    <source>
        <dbReference type="ARBA" id="ARBA00022777"/>
    </source>
</evidence>
<evidence type="ECO:0000256" key="1">
    <source>
        <dbReference type="ARBA" id="ARBA00009903"/>
    </source>
</evidence>
<gene>
    <name evidence="13" type="ORF">FSCOSCO3_A022711</name>
</gene>
<accession>A0AAV1PCR4</accession>
<organism evidence="13 14">
    <name type="scientific">Scomber scombrus</name>
    <name type="common">Atlantic mackerel</name>
    <name type="synonym">Scomber vernalis</name>
    <dbReference type="NCBI Taxonomy" id="13677"/>
    <lineage>
        <taxon>Eukaryota</taxon>
        <taxon>Metazoa</taxon>
        <taxon>Chordata</taxon>
        <taxon>Craniata</taxon>
        <taxon>Vertebrata</taxon>
        <taxon>Euteleostomi</taxon>
        <taxon>Actinopterygii</taxon>
        <taxon>Neopterygii</taxon>
        <taxon>Teleostei</taxon>
        <taxon>Neoteleostei</taxon>
        <taxon>Acanthomorphata</taxon>
        <taxon>Pelagiaria</taxon>
        <taxon>Scombriformes</taxon>
        <taxon>Scombridae</taxon>
        <taxon>Scomber</taxon>
    </lineage>
</organism>
<dbReference type="Pfam" id="PF00069">
    <property type="entry name" value="Pkinase"/>
    <property type="match status" value="1"/>
</dbReference>
<comment type="caution">
    <text evidence="13">The sequence shown here is derived from an EMBL/GenBank/DDBJ whole genome shotgun (WGS) entry which is preliminary data.</text>
</comment>
<evidence type="ECO:0000313" key="14">
    <source>
        <dbReference type="Proteomes" id="UP001314229"/>
    </source>
</evidence>
<evidence type="ECO:0000256" key="5">
    <source>
        <dbReference type="ARBA" id="ARBA00022741"/>
    </source>
</evidence>
<dbReference type="SUPFAM" id="SSF140482">
    <property type="entry name" value="MAST3 pre-PK domain-like"/>
    <property type="match status" value="1"/>
</dbReference>
<evidence type="ECO:0000259" key="12">
    <source>
        <dbReference type="PROSITE" id="PS51285"/>
    </source>
</evidence>
<feature type="domain" description="AGC-kinase C-terminal" evidence="12">
    <location>
        <begin position="363"/>
        <end position="452"/>
    </location>
</feature>
<dbReference type="PROSITE" id="PS50011">
    <property type="entry name" value="PROTEIN_KINASE_DOM"/>
    <property type="match status" value="1"/>
</dbReference>
<evidence type="ECO:0000256" key="7">
    <source>
        <dbReference type="ARBA" id="ARBA00022840"/>
    </source>
</evidence>
<name>A0AAV1PCR4_SCOSC</name>
<evidence type="ECO:0000313" key="13">
    <source>
        <dbReference type="EMBL" id="CAK6969375.1"/>
    </source>
</evidence>
<dbReference type="PANTHER" id="PTHR24356:SF414">
    <property type="entry name" value="NON-SPECIFIC SERINE_THREONINE PROTEIN KINASE"/>
    <property type="match status" value="1"/>
</dbReference>
<dbReference type="EC" id="2.7.11.1" evidence="2"/>
<keyword evidence="14" id="KW-1185">Reference proteome</keyword>
<dbReference type="GO" id="GO:0000287">
    <property type="term" value="F:magnesium ion binding"/>
    <property type="evidence" value="ECO:0007669"/>
    <property type="project" value="InterPro"/>
</dbReference>
<keyword evidence="6 13" id="KW-0418">Kinase</keyword>
<dbReference type="PROSITE" id="PS51285">
    <property type="entry name" value="AGC_KINASE_CTER"/>
    <property type="match status" value="1"/>
</dbReference>
<evidence type="ECO:0000256" key="8">
    <source>
        <dbReference type="ARBA" id="ARBA00047899"/>
    </source>
</evidence>
<feature type="domain" description="Protein kinase" evidence="11">
    <location>
        <begin position="1"/>
        <end position="362"/>
    </location>
</feature>
<dbReference type="EMBL" id="CAWUFR010000135">
    <property type="protein sequence ID" value="CAK6969375.1"/>
    <property type="molecule type" value="Genomic_DNA"/>
</dbReference>
<comment type="catalytic activity">
    <reaction evidence="8">
        <text>L-threonyl-[protein] + ATP = O-phospho-L-threonyl-[protein] + ADP + H(+)</text>
        <dbReference type="Rhea" id="RHEA:46608"/>
        <dbReference type="Rhea" id="RHEA-COMP:11060"/>
        <dbReference type="Rhea" id="RHEA-COMP:11605"/>
        <dbReference type="ChEBI" id="CHEBI:15378"/>
        <dbReference type="ChEBI" id="CHEBI:30013"/>
        <dbReference type="ChEBI" id="CHEBI:30616"/>
        <dbReference type="ChEBI" id="CHEBI:61977"/>
        <dbReference type="ChEBI" id="CHEBI:456216"/>
        <dbReference type="EC" id="2.7.11.1"/>
    </reaction>
</comment>
<dbReference type="SMART" id="SM00220">
    <property type="entry name" value="S_TKc"/>
    <property type="match status" value="1"/>
</dbReference>